<reference evidence="3" key="1">
    <citation type="submission" date="2024-07" db="EMBL/GenBank/DDBJ databases">
        <title>Two chromosome-level genome assemblies of Korean endemic species Abeliophyllum distichum and Forsythia ovata (Oleaceae).</title>
        <authorList>
            <person name="Jang H."/>
        </authorList>
    </citation>
    <scope>NUCLEOTIDE SEQUENCE [LARGE SCALE GENOMIC DNA]</scope>
</reference>
<evidence type="ECO:0000313" key="2">
    <source>
        <dbReference type="EMBL" id="KAL2542477.1"/>
    </source>
</evidence>
<dbReference type="PROSITE" id="PS50076">
    <property type="entry name" value="DNAJ_2"/>
    <property type="match status" value="1"/>
</dbReference>
<dbReference type="PANTHER" id="PTHR44743:SF10">
    <property type="entry name" value="J DOMAIN-CONTAINING PROTEIN"/>
    <property type="match status" value="1"/>
</dbReference>
<dbReference type="PROSITE" id="PS00636">
    <property type="entry name" value="DNAJ_1"/>
    <property type="match status" value="1"/>
</dbReference>
<evidence type="ECO:0000259" key="1">
    <source>
        <dbReference type="PROSITE" id="PS50076"/>
    </source>
</evidence>
<dbReference type="EMBL" id="JBFOLK010000001">
    <property type="protein sequence ID" value="KAL2542477.1"/>
    <property type="molecule type" value="Genomic_DNA"/>
</dbReference>
<name>A0ABD1VYS9_9LAMI</name>
<dbReference type="Gene3D" id="1.10.287.110">
    <property type="entry name" value="DnaJ domain"/>
    <property type="match status" value="1"/>
</dbReference>
<dbReference type="PRINTS" id="PR00625">
    <property type="entry name" value="JDOMAIN"/>
</dbReference>
<dbReference type="Proteomes" id="UP001604336">
    <property type="component" value="Unassembled WGS sequence"/>
</dbReference>
<evidence type="ECO:0000313" key="3">
    <source>
        <dbReference type="Proteomes" id="UP001604336"/>
    </source>
</evidence>
<dbReference type="InterPro" id="IPR001623">
    <property type="entry name" value="DnaJ_domain"/>
</dbReference>
<dbReference type="InterPro" id="IPR018253">
    <property type="entry name" value="DnaJ_domain_CS"/>
</dbReference>
<feature type="domain" description="J" evidence="1">
    <location>
        <begin position="9"/>
        <end position="79"/>
    </location>
</feature>
<dbReference type="SMART" id="SM00271">
    <property type="entry name" value="DnaJ"/>
    <property type="match status" value="1"/>
</dbReference>
<accession>A0ABD1VYS9</accession>
<dbReference type="CDD" id="cd06257">
    <property type="entry name" value="DnaJ"/>
    <property type="match status" value="1"/>
</dbReference>
<proteinExistence type="predicted"/>
<dbReference type="PANTHER" id="PTHR44743">
    <property type="entry name" value="PUTATIVE, EXPRESSED-RELATED"/>
    <property type="match status" value="1"/>
</dbReference>
<gene>
    <name evidence="2" type="ORF">Adt_03455</name>
</gene>
<keyword evidence="3" id="KW-1185">Reference proteome</keyword>
<dbReference type="InterPro" id="IPR036869">
    <property type="entry name" value="J_dom_sf"/>
</dbReference>
<dbReference type="AlphaFoldDB" id="A0ABD1VYS9"/>
<sequence>MEFSEGLSSYYSILGVHKESSDEEIRHAYRKLAMQWHPDKWNRAPSLQGEEAKRKFQQIQEAYSVLSDTRKRKMYDVGLHDPDDEDEDYDVEGFADFLEEMVSLMENVRKEDKCYSIEELQSMLWEMVQDFELPDCSPAPKRSRCESGWLSCGPMSFNYRFSGNAMTSSCERSLKHGNQHSQMSCDMNSYCR</sequence>
<comment type="caution">
    <text evidence="2">The sequence shown here is derived from an EMBL/GenBank/DDBJ whole genome shotgun (WGS) entry which is preliminary data.</text>
</comment>
<dbReference type="Pfam" id="PF00226">
    <property type="entry name" value="DnaJ"/>
    <property type="match status" value="1"/>
</dbReference>
<dbReference type="SUPFAM" id="SSF46565">
    <property type="entry name" value="Chaperone J-domain"/>
    <property type="match status" value="1"/>
</dbReference>
<protein>
    <submittedName>
        <fullName evidence="2">Chaperone DnaJ-domain superfamily protein</fullName>
    </submittedName>
</protein>
<organism evidence="2 3">
    <name type="scientific">Abeliophyllum distichum</name>
    <dbReference type="NCBI Taxonomy" id="126358"/>
    <lineage>
        <taxon>Eukaryota</taxon>
        <taxon>Viridiplantae</taxon>
        <taxon>Streptophyta</taxon>
        <taxon>Embryophyta</taxon>
        <taxon>Tracheophyta</taxon>
        <taxon>Spermatophyta</taxon>
        <taxon>Magnoliopsida</taxon>
        <taxon>eudicotyledons</taxon>
        <taxon>Gunneridae</taxon>
        <taxon>Pentapetalae</taxon>
        <taxon>asterids</taxon>
        <taxon>lamiids</taxon>
        <taxon>Lamiales</taxon>
        <taxon>Oleaceae</taxon>
        <taxon>Forsythieae</taxon>
        <taxon>Abeliophyllum</taxon>
    </lineage>
</organism>